<evidence type="ECO:0000313" key="4">
    <source>
        <dbReference type="Proteomes" id="UP001341281"/>
    </source>
</evidence>
<name>A0AAQ3U4E6_PASNO</name>
<dbReference type="SUPFAM" id="SSF53098">
    <property type="entry name" value="Ribonuclease H-like"/>
    <property type="match status" value="1"/>
</dbReference>
<reference evidence="3 4" key="1">
    <citation type="submission" date="2024-02" db="EMBL/GenBank/DDBJ databases">
        <title>High-quality chromosome-scale genome assembly of Pensacola bahiagrass (Paspalum notatum Flugge var. saurae).</title>
        <authorList>
            <person name="Vega J.M."/>
            <person name="Podio M."/>
            <person name="Orjuela J."/>
            <person name="Siena L.A."/>
            <person name="Pessino S.C."/>
            <person name="Combes M.C."/>
            <person name="Mariac C."/>
            <person name="Albertini E."/>
            <person name="Pupilli F."/>
            <person name="Ortiz J.P.A."/>
            <person name="Leblanc O."/>
        </authorList>
    </citation>
    <scope>NUCLEOTIDE SEQUENCE [LARGE SCALE GENOMIC DNA]</scope>
    <source>
        <strain evidence="3">R1</strain>
        <tissue evidence="3">Leaf</tissue>
    </source>
</reference>
<gene>
    <name evidence="3" type="ORF">U9M48_031130</name>
</gene>
<dbReference type="PANTHER" id="PTHR35046:SF18">
    <property type="entry name" value="RNA-DIRECTED DNA POLYMERASE"/>
    <property type="match status" value="1"/>
</dbReference>
<dbReference type="InterPro" id="IPR001584">
    <property type="entry name" value="Integrase_cat-core"/>
</dbReference>
<sequence>MWSRMPSHDVTWMRAPSMGFDFLVCMMSPMKELRNPCVDSGVIFIRHGDTRWCRSLCAICNKTDHLHLAGLLQPLPVPTSVWSDISMDFVERTPKVSGKFVILTDVDRFSKYVIALSHPYSVESMAMAFFREMVRLHGVPTSIVSDRDPVFTFAFWAALFSQFGTKLHVSSAFHPQSDGQSEAVNKEIGMYLRCMTEFVYNTAYHSALKESPFEVVYESQWTGLIVLRRPSDRLEVDDEDLDGLRQKPSNGPEAMLGVSRPWELGTRRGGSATVV</sequence>
<feature type="domain" description="Integrase catalytic" evidence="2">
    <location>
        <begin position="72"/>
        <end position="238"/>
    </location>
</feature>
<evidence type="ECO:0000259" key="2">
    <source>
        <dbReference type="PROSITE" id="PS50994"/>
    </source>
</evidence>
<keyword evidence="4" id="KW-1185">Reference proteome</keyword>
<dbReference type="GO" id="GO:0003676">
    <property type="term" value="F:nucleic acid binding"/>
    <property type="evidence" value="ECO:0007669"/>
    <property type="project" value="InterPro"/>
</dbReference>
<dbReference type="EMBL" id="CP144751">
    <property type="protein sequence ID" value="WVZ84054.1"/>
    <property type="molecule type" value="Genomic_DNA"/>
</dbReference>
<organism evidence="3 4">
    <name type="scientific">Paspalum notatum var. saurae</name>
    <dbReference type="NCBI Taxonomy" id="547442"/>
    <lineage>
        <taxon>Eukaryota</taxon>
        <taxon>Viridiplantae</taxon>
        <taxon>Streptophyta</taxon>
        <taxon>Embryophyta</taxon>
        <taxon>Tracheophyta</taxon>
        <taxon>Spermatophyta</taxon>
        <taxon>Magnoliopsida</taxon>
        <taxon>Liliopsida</taxon>
        <taxon>Poales</taxon>
        <taxon>Poaceae</taxon>
        <taxon>PACMAD clade</taxon>
        <taxon>Panicoideae</taxon>
        <taxon>Andropogonodae</taxon>
        <taxon>Paspaleae</taxon>
        <taxon>Paspalinae</taxon>
        <taxon>Paspalum</taxon>
    </lineage>
</organism>
<protein>
    <recommendedName>
        <fullName evidence="2">Integrase catalytic domain-containing protein</fullName>
    </recommendedName>
</protein>
<dbReference type="PROSITE" id="PS50994">
    <property type="entry name" value="INTEGRASE"/>
    <property type="match status" value="1"/>
</dbReference>
<dbReference type="InterPro" id="IPR036397">
    <property type="entry name" value="RNaseH_sf"/>
</dbReference>
<dbReference type="Gene3D" id="3.30.420.10">
    <property type="entry name" value="Ribonuclease H-like superfamily/Ribonuclease H"/>
    <property type="match status" value="1"/>
</dbReference>
<feature type="region of interest" description="Disordered" evidence="1">
    <location>
        <begin position="238"/>
        <end position="275"/>
    </location>
</feature>
<dbReference type="PANTHER" id="PTHR35046">
    <property type="entry name" value="ZINC KNUCKLE (CCHC-TYPE) FAMILY PROTEIN"/>
    <property type="match status" value="1"/>
</dbReference>
<dbReference type="AlphaFoldDB" id="A0AAQ3U4E6"/>
<evidence type="ECO:0000256" key="1">
    <source>
        <dbReference type="SAM" id="MobiDB-lite"/>
    </source>
</evidence>
<accession>A0AAQ3U4E6</accession>
<proteinExistence type="predicted"/>
<dbReference type="InterPro" id="IPR012337">
    <property type="entry name" value="RNaseH-like_sf"/>
</dbReference>
<dbReference type="GO" id="GO:0015074">
    <property type="term" value="P:DNA integration"/>
    <property type="evidence" value="ECO:0007669"/>
    <property type="project" value="InterPro"/>
</dbReference>
<evidence type="ECO:0000313" key="3">
    <source>
        <dbReference type="EMBL" id="WVZ84054.1"/>
    </source>
</evidence>
<dbReference type="Proteomes" id="UP001341281">
    <property type="component" value="Chromosome 07"/>
</dbReference>